<accession>A0AAD4ZP58</accession>
<dbReference type="Proteomes" id="UP001054821">
    <property type="component" value="Chromosome 1"/>
</dbReference>
<evidence type="ECO:0000313" key="1">
    <source>
        <dbReference type="EMBL" id="KAI5351685.1"/>
    </source>
</evidence>
<evidence type="ECO:0000313" key="2">
    <source>
        <dbReference type="Proteomes" id="UP001054821"/>
    </source>
</evidence>
<dbReference type="PANTHER" id="PTHR11439:SF463">
    <property type="entry name" value="REVERSE TRANSCRIPTASE TY1_COPIA-TYPE DOMAIN-CONTAINING PROTEIN"/>
    <property type="match status" value="1"/>
</dbReference>
<comment type="caution">
    <text evidence="1">The sequence shown here is derived from an EMBL/GenBank/DDBJ whole genome shotgun (WGS) entry which is preliminary data.</text>
</comment>
<dbReference type="EMBL" id="JAJFAZ020000001">
    <property type="protein sequence ID" value="KAI5351685.1"/>
    <property type="molecule type" value="Genomic_DNA"/>
</dbReference>
<dbReference type="AlphaFoldDB" id="A0AAD4ZP58"/>
<dbReference type="PANTHER" id="PTHR11439">
    <property type="entry name" value="GAG-POL-RELATED RETROTRANSPOSON"/>
    <property type="match status" value="1"/>
</dbReference>
<proteinExistence type="predicted"/>
<reference evidence="1 2" key="1">
    <citation type="journal article" date="2022" name="G3 (Bethesda)">
        <title>Whole-genome sequence and methylome profiling of the almond [Prunus dulcis (Mill.) D.A. Webb] cultivar 'Nonpareil'.</title>
        <authorList>
            <person name="D'Amico-Willman K.M."/>
            <person name="Ouma W.Z."/>
            <person name="Meulia T."/>
            <person name="Sideli G.M."/>
            <person name="Gradziel T.M."/>
            <person name="Fresnedo-Ramirez J."/>
        </authorList>
    </citation>
    <scope>NUCLEOTIDE SEQUENCE [LARGE SCALE GENOMIC DNA]</scope>
    <source>
        <strain evidence="1">Clone GOH B32 T37-40</strain>
    </source>
</reference>
<keyword evidence="2" id="KW-1185">Reference proteome</keyword>
<gene>
    <name evidence="1" type="ORF">L3X38_004576</name>
</gene>
<sequence>MMNKFGLKDYKLVSTSLVPTKKLKREDECELVDEETYRKLVGSLLYLTATRPDIMYSASLLARFMHGPSKKHFGVARRVLRYVKGTLDFGIEYVFGKSAILIGFCDSD</sequence>
<name>A0AAD4ZP58_PRUDU</name>
<organism evidence="1 2">
    <name type="scientific">Prunus dulcis</name>
    <name type="common">Almond</name>
    <name type="synonym">Amygdalus dulcis</name>
    <dbReference type="NCBI Taxonomy" id="3755"/>
    <lineage>
        <taxon>Eukaryota</taxon>
        <taxon>Viridiplantae</taxon>
        <taxon>Streptophyta</taxon>
        <taxon>Embryophyta</taxon>
        <taxon>Tracheophyta</taxon>
        <taxon>Spermatophyta</taxon>
        <taxon>Magnoliopsida</taxon>
        <taxon>eudicotyledons</taxon>
        <taxon>Gunneridae</taxon>
        <taxon>Pentapetalae</taxon>
        <taxon>rosids</taxon>
        <taxon>fabids</taxon>
        <taxon>Rosales</taxon>
        <taxon>Rosaceae</taxon>
        <taxon>Amygdaloideae</taxon>
        <taxon>Amygdaleae</taxon>
        <taxon>Prunus</taxon>
    </lineage>
</organism>
<protein>
    <submittedName>
        <fullName evidence="1">Uncharacterized protein</fullName>
    </submittedName>
</protein>